<feature type="transmembrane region" description="Helical" evidence="6">
    <location>
        <begin position="207"/>
        <end position="230"/>
    </location>
</feature>
<dbReference type="Pfam" id="PF03631">
    <property type="entry name" value="Virul_fac_BrkB"/>
    <property type="match status" value="1"/>
</dbReference>
<keyword evidence="2" id="KW-1003">Cell membrane</keyword>
<evidence type="ECO:0000256" key="5">
    <source>
        <dbReference type="ARBA" id="ARBA00023136"/>
    </source>
</evidence>
<dbReference type="PANTHER" id="PTHR30213">
    <property type="entry name" value="INNER MEMBRANE PROTEIN YHJD"/>
    <property type="match status" value="1"/>
</dbReference>
<comment type="subcellular location">
    <subcellularLocation>
        <location evidence="1">Cell membrane</location>
        <topology evidence="1">Multi-pass membrane protein</topology>
    </subcellularLocation>
</comment>
<keyword evidence="4 6" id="KW-1133">Transmembrane helix</keyword>
<evidence type="ECO:0000256" key="1">
    <source>
        <dbReference type="ARBA" id="ARBA00004651"/>
    </source>
</evidence>
<evidence type="ECO:0000256" key="4">
    <source>
        <dbReference type="ARBA" id="ARBA00022989"/>
    </source>
</evidence>
<feature type="transmembrane region" description="Helical" evidence="6">
    <location>
        <begin position="136"/>
        <end position="160"/>
    </location>
</feature>
<evidence type="ECO:0000256" key="6">
    <source>
        <dbReference type="SAM" id="Phobius"/>
    </source>
</evidence>
<gene>
    <name evidence="7" type="ORF">BUL40_10545</name>
</gene>
<feature type="transmembrane region" description="Helical" evidence="6">
    <location>
        <begin position="25"/>
        <end position="47"/>
    </location>
</feature>
<accession>A0A1V6LR80</accession>
<dbReference type="Proteomes" id="UP000191680">
    <property type="component" value="Unassembled WGS sequence"/>
</dbReference>
<comment type="caution">
    <text evidence="7">The sequence shown here is derived from an EMBL/GenBank/DDBJ whole genome shotgun (WGS) entry which is preliminary data.</text>
</comment>
<dbReference type="AlphaFoldDB" id="A0A1V6LR80"/>
<keyword evidence="8" id="KW-1185">Reference proteome</keyword>
<dbReference type="PIRSF" id="PIRSF035875">
    <property type="entry name" value="RNase_BN"/>
    <property type="match status" value="1"/>
</dbReference>
<dbReference type="NCBIfam" id="TIGR00765">
    <property type="entry name" value="yihY_not_rbn"/>
    <property type="match status" value="1"/>
</dbReference>
<feature type="transmembrane region" description="Helical" evidence="6">
    <location>
        <begin position="242"/>
        <end position="263"/>
    </location>
</feature>
<organism evidence="7 8">
    <name type="scientific">Croceivirga radicis</name>
    <dbReference type="NCBI Taxonomy" id="1929488"/>
    <lineage>
        <taxon>Bacteria</taxon>
        <taxon>Pseudomonadati</taxon>
        <taxon>Bacteroidota</taxon>
        <taxon>Flavobacteriia</taxon>
        <taxon>Flavobacteriales</taxon>
        <taxon>Flavobacteriaceae</taxon>
        <taxon>Croceivirga</taxon>
    </lineage>
</organism>
<feature type="transmembrane region" description="Helical" evidence="6">
    <location>
        <begin position="172"/>
        <end position="195"/>
    </location>
</feature>
<evidence type="ECO:0000313" key="7">
    <source>
        <dbReference type="EMBL" id="OQD42609.1"/>
    </source>
</evidence>
<sequence>MPFLLKETYFSWIDKDPFKLSAVTAYYAILSLPAFLIMVLNLVGSVWEKDLVHGKLFGEIASALGPDTAMAIQNMIANKGNENTSLTTTILGVGILLYGATGVFYQLQNSLNEIWNAKTNYANGIIAMFIGRVKGLGFILILGFLLLISFILTSLLSVFSEQLSALFSIVDLRWAMVVDFLFSFVFISLLFAAMFKYLPSTVVPWKAVSRGAILTAILFLVGKYVLAFYFSEAEPSSTYGTAGSVILVMLWVSYSSLIVFFGANFTKVFQDKYLTDSSLDQLNAKPLPPL</sequence>
<evidence type="ECO:0000256" key="3">
    <source>
        <dbReference type="ARBA" id="ARBA00022692"/>
    </source>
</evidence>
<dbReference type="EMBL" id="MTBC01000006">
    <property type="protein sequence ID" value="OQD42609.1"/>
    <property type="molecule type" value="Genomic_DNA"/>
</dbReference>
<name>A0A1V6LR80_9FLAO</name>
<keyword evidence="3 6" id="KW-0812">Transmembrane</keyword>
<keyword evidence="5 6" id="KW-0472">Membrane</keyword>
<dbReference type="PANTHER" id="PTHR30213:SF1">
    <property type="entry name" value="INNER MEMBRANE PROTEIN YHJD"/>
    <property type="match status" value="1"/>
</dbReference>
<dbReference type="OrthoDB" id="9797028at2"/>
<evidence type="ECO:0000256" key="2">
    <source>
        <dbReference type="ARBA" id="ARBA00022475"/>
    </source>
</evidence>
<evidence type="ECO:0000313" key="8">
    <source>
        <dbReference type="Proteomes" id="UP000191680"/>
    </source>
</evidence>
<dbReference type="InterPro" id="IPR017039">
    <property type="entry name" value="Virul_fac_BrkB"/>
</dbReference>
<reference evidence="7 8" key="1">
    <citation type="submission" date="2016-12" db="EMBL/GenBank/DDBJ databases">
        <authorList>
            <person name="Song W.-J."/>
            <person name="Kurnit D.M."/>
        </authorList>
    </citation>
    <scope>NUCLEOTIDE SEQUENCE [LARGE SCALE GENOMIC DNA]</scope>
    <source>
        <strain evidence="7 8">HSG9</strain>
    </source>
</reference>
<protein>
    <submittedName>
        <fullName evidence="7">Ribonuclease BN</fullName>
    </submittedName>
</protein>
<proteinExistence type="predicted"/>
<dbReference type="GO" id="GO:0005886">
    <property type="term" value="C:plasma membrane"/>
    <property type="evidence" value="ECO:0007669"/>
    <property type="project" value="UniProtKB-SubCell"/>
</dbReference>